<feature type="domain" description="CdaR GGDEF-like" evidence="3">
    <location>
        <begin position="292"/>
        <end position="406"/>
    </location>
</feature>
<name>A0AAU7VJ36_9FIRM</name>
<accession>A0AAU7VJ36</accession>
<dbReference type="InterPro" id="IPR025736">
    <property type="entry name" value="PucR_C-HTH_dom"/>
</dbReference>
<dbReference type="Pfam" id="PF13556">
    <property type="entry name" value="HTH_30"/>
    <property type="match status" value="1"/>
</dbReference>
<evidence type="ECO:0000313" key="4">
    <source>
        <dbReference type="EMBL" id="XBX74158.1"/>
    </source>
</evidence>
<comment type="similarity">
    <text evidence="1">Belongs to the CdaR family.</text>
</comment>
<dbReference type="InterPro" id="IPR041522">
    <property type="entry name" value="CdaR_GGDEF"/>
</dbReference>
<reference evidence="4" key="2">
    <citation type="submission" date="2024-06" db="EMBL/GenBank/DDBJ databases">
        <authorList>
            <person name="Petrova K.O."/>
            <person name="Toshchakov S.V."/>
            <person name="Boltjanskaja Y.V."/>
            <person name="Kevbrin V."/>
        </authorList>
    </citation>
    <scope>NUCLEOTIDE SEQUENCE</scope>
    <source>
        <strain evidence="4">Z-910T</strain>
    </source>
</reference>
<dbReference type="PANTHER" id="PTHR33744">
    <property type="entry name" value="CARBOHYDRATE DIACID REGULATOR"/>
    <property type="match status" value="1"/>
</dbReference>
<evidence type="ECO:0000256" key="1">
    <source>
        <dbReference type="ARBA" id="ARBA00006754"/>
    </source>
</evidence>
<gene>
    <name evidence="4" type="ORF">PRVXT_002184</name>
</gene>
<dbReference type="Pfam" id="PF17853">
    <property type="entry name" value="GGDEF_2"/>
    <property type="match status" value="1"/>
</dbReference>
<organism evidence="4">
    <name type="scientific">Proteinivorax tanatarense</name>
    <dbReference type="NCBI Taxonomy" id="1260629"/>
    <lineage>
        <taxon>Bacteria</taxon>
        <taxon>Bacillati</taxon>
        <taxon>Bacillota</taxon>
        <taxon>Clostridia</taxon>
        <taxon>Eubacteriales</taxon>
        <taxon>Proteinivoracaceae</taxon>
        <taxon>Proteinivorax</taxon>
    </lineage>
</organism>
<sequence length="528" mass="61716">MHYNVGREVIFVVSLGEIYSILTSYDCTFINNQGDTKIDDISFITEKTQRIESTVLYLGKASQLLNSNLKEEKGSFILIKDMEISSSTVLTKGNYFLLPAQADLFEVFNVIKPQLIDNIQSMRNATNLLNTLIHSRGLKYIIKRSSEILNNPVILIDNSYRVIAYSKADQIKEKFWQENIRLGYCSFEFISEVKKIDALVKSPNTEKPFVVNCYASPNDKLVSKVIIGEKLVGYLIVLQSEEHFTYKTHEFLALLSTVIAQEINNNKDFSNMVGLMYENLLLDILDKKIDDHKLIEERIKRSELKMKKNFKVLVFDILSYNPSRFYRENLKNGLNKIFSSIYSVFYKDCVVSLISSDDDEPIDSEVEKRLLNFLEKHDLTIGVSKTFTNILDLSLQYKKTLRALEVGEKICEQDKIFYCEKHEFYLLLDKLNKNNGITDLKQYSHPVIQKLEQYDRNNDTYYLNTLFKYLKNNQNVNRTAKELFIHRNTMTYRINKIKEMTLIDFEDAETVFHIQMSHKIYDYQKNIL</sequence>
<dbReference type="Gene3D" id="1.10.10.2840">
    <property type="entry name" value="PucR C-terminal helix-turn-helix domain"/>
    <property type="match status" value="1"/>
</dbReference>
<feature type="domain" description="PucR C-terminal helix-turn-helix" evidence="2">
    <location>
        <begin position="462"/>
        <end position="517"/>
    </location>
</feature>
<evidence type="ECO:0000259" key="2">
    <source>
        <dbReference type="Pfam" id="PF13556"/>
    </source>
</evidence>
<dbReference type="InterPro" id="IPR042070">
    <property type="entry name" value="PucR_C-HTH_sf"/>
</dbReference>
<reference evidence="4" key="1">
    <citation type="journal article" date="2013" name="Extremophiles">
        <title>Proteinivorax tanatarense gen. nov., sp. nov., an anaerobic, haloalkaliphilic, proteolytic bacterium isolated from a decaying algal bloom, and proposal of Proteinivoraceae fam. nov.</title>
        <authorList>
            <person name="Kevbrin V."/>
            <person name="Boltyanskaya Y."/>
            <person name="Zhilina T."/>
            <person name="Kolganova T."/>
            <person name="Lavrentjeva E."/>
            <person name="Kuznetsov B."/>
        </authorList>
    </citation>
    <scope>NUCLEOTIDE SEQUENCE</scope>
    <source>
        <strain evidence="4">Z-910T</strain>
    </source>
</reference>
<dbReference type="EMBL" id="CP158367">
    <property type="protein sequence ID" value="XBX74158.1"/>
    <property type="molecule type" value="Genomic_DNA"/>
</dbReference>
<dbReference type="RefSeq" id="WP_350342916.1">
    <property type="nucleotide sequence ID" value="NZ_CP158367.1"/>
</dbReference>
<dbReference type="InterPro" id="IPR051448">
    <property type="entry name" value="CdaR-like_regulators"/>
</dbReference>
<protein>
    <submittedName>
        <fullName evidence="4">Helix-turn-helix domain-containing protein</fullName>
    </submittedName>
</protein>
<evidence type="ECO:0000259" key="3">
    <source>
        <dbReference type="Pfam" id="PF17853"/>
    </source>
</evidence>
<proteinExistence type="inferred from homology"/>
<dbReference type="AlphaFoldDB" id="A0AAU7VJ36"/>
<dbReference type="PANTHER" id="PTHR33744:SF1">
    <property type="entry name" value="DNA-BINDING TRANSCRIPTIONAL ACTIVATOR ADER"/>
    <property type="match status" value="1"/>
</dbReference>